<dbReference type="GO" id="GO:0006508">
    <property type="term" value="P:proteolysis"/>
    <property type="evidence" value="ECO:0007669"/>
    <property type="project" value="UniProtKB-KW"/>
</dbReference>
<organism evidence="14 15">
    <name type="scientific">Delftia acidovorans</name>
    <name type="common">Pseudomonas acidovorans</name>
    <name type="synonym">Comamonas acidovorans</name>
    <dbReference type="NCBI Taxonomy" id="80866"/>
    <lineage>
        <taxon>Bacteria</taxon>
        <taxon>Pseudomonadati</taxon>
        <taxon>Pseudomonadota</taxon>
        <taxon>Betaproteobacteria</taxon>
        <taxon>Burkholderiales</taxon>
        <taxon>Comamonadaceae</taxon>
        <taxon>Delftia</taxon>
    </lineage>
</organism>
<feature type="transmembrane region" description="Helical" evidence="12">
    <location>
        <begin position="357"/>
        <end position="383"/>
    </location>
</feature>
<dbReference type="GO" id="GO:0016020">
    <property type="term" value="C:membrane"/>
    <property type="evidence" value="ECO:0007669"/>
    <property type="project" value="UniProtKB-SubCell"/>
</dbReference>
<comment type="subcellular location">
    <subcellularLocation>
        <location evidence="2">Membrane</location>
        <topology evidence="2">Multi-pass membrane protein</topology>
    </subcellularLocation>
</comment>
<feature type="transmembrane region" description="Helical" evidence="12">
    <location>
        <begin position="541"/>
        <end position="561"/>
    </location>
</feature>
<evidence type="ECO:0000256" key="12">
    <source>
        <dbReference type="SAM" id="Phobius"/>
    </source>
</evidence>
<comment type="similarity">
    <text evidence="3">Belongs to the peptidase M50B family.</text>
</comment>
<keyword evidence="5 12" id="KW-0812">Transmembrane</keyword>
<dbReference type="PANTHER" id="PTHR39188">
    <property type="entry name" value="MEMBRANE-ASSOCIATED ZINC METALLOPROTEASE M50B"/>
    <property type="match status" value="1"/>
</dbReference>
<keyword evidence="6" id="KW-0479">Metal-binding</keyword>
<dbReference type="PANTHER" id="PTHR39188:SF3">
    <property type="entry name" value="STAGE IV SPORULATION PROTEIN FB"/>
    <property type="match status" value="1"/>
</dbReference>
<keyword evidence="4" id="KW-0645">Protease</keyword>
<evidence type="ECO:0000256" key="1">
    <source>
        <dbReference type="ARBA" id="ARBA00001947"/>
    </source>
</evidence>
<evidence type="ECO:0000256" key="10">
    <source>
        <dbReference type="ARBA" id="ARBA00023049"/>
    </source>
</evidence>
<dbReference type="Proteomes" id="UP001287445">
    <property type="component" value="Unassembled WGS sequence"/>
</dbReference>
<evidence type="ECO:0000256" key="11">
    <source>
        <dbReference type="ARBA" id="ARBA00023136"/>
    </source>
</evidence>
<dbReference type="GO" id="GO:0046872">
    <property type="term" value="F:metal ion binding"/>
    <property type="evidence" value="ECO:0007669"/>
    <property type="project" value="UniProtKB-KW"/>
</dbReference>
<protein>
    <submittedName>
        <fullName evidence="14">Peptidase M50</fullName>
    </submittedName>
</protein>
<feature type="transmembrane region" description="Helical" evidence="12">
    <location>
        <begin position="389"/>
        <end position="406"/>
    </location>
</feature>
<dbReference type="GO" id="GO:0008237">
    <property type="term" value="F:metallopeptidase activity"/>
    <property type="evidence" value="ECO:0007669"/>
    <property type="project" value="UniProtKB-KW"/>
</dbReference>
<evidence type="ECO:0000256" key="2">
    <source>
        <dbReference type="ARBA" id="ARBA00004141"/>
    </source>
</evidence>
<sequence length="948" mass="103439">MMNWLSQAAPWLALLGAIPLLYALSLLLATLNCMRLRLRAAPMAVVERQALEPESRAVLDAMRPELQALGFTWCASLQGTHPQAMDPDLPLEVDLFVHVDGRAWAMVQAEQAGSARHGRTVGSVTWLTFFADGRNWMGFNGLPQTSLPAPPGWTYLDDAQPDTASAWAAYAERLSGDRAPVVQGLGQAVQRLDEWGRSQVPALVAQGRALPAGPGFWRLSWRESLRLAWRALRQVRKEDRPVPASPSAGACLHGPQVRQVSEALRFRYQKAVQRGLGMAHNRHRSFWITAALFLAAGAVLFSWDMAWMLLVVIAVHEGGHWLAMRWAGYQRQSVFFIPGLGGMATGEKADATPLQKVGVYLAGPMPGLLLAVGALAAVGWGLVPQPPAWTMQLLLLTLVVNAFNLLPLTPLDGGRVVESLLFARLPAMRLVFALAGMAALGGLAWFSRDPLISILTGVLLMGLPWQWRVMQLERAVHRTLHTLPQQEACQVPVSEADAVHRAFGVLQQPAFARWPFVRRAAVAGALLPALQSRAPGWAEGAAGLAIYLACLLLPVAMVMGIHQAAPQGRQVLAALWDVELSARRDYVPEQHLAEIEARLAQADQLPPSAQEQRVEIYLEAARELQLMDDHPPAEARAKALYQSAWAMTQSRAQSDLQRAHALKGMADTADTAEQATNLRQQLVADLQDVQGPARRVLASVQEVLAFWGPPDQTVAQRLDRMVQAVEIRRADADAPDDFLLLHARIKLARLLDASGHPEAAQAQLQANVVALQAALQAASQAAHAVTADSAQRREWKIFSLMQAETLHARFMAEHGQTGAAVALARQSVERTPPKKAGHYASQDSWIAWLWIAIGMGDAAEVRQALAQQLPAPRAYAEIGIAQARLAAAQLLNDDALRMQALAALQPLSQARHVALCRSPRVARDLHSDWQNLERRLQHESAQAAGLCP</sequence>
<evidence type="ECO:0000256" key="6">
    <source>
        <dbReference type="ARBA" id="ARBA00022723"/>
    </source>
</evidence>
<feature type="domain" description="Peptidase M50" evidence="13">
    <location>
        <begin position="306"/>
        <end position="378"/>
    </location>
</feature>
<reference evidence="14" key="1">
    <citation type="submission" date="2023-11" db="EMBL/GenBank/DDBJ databases">
        <title>Identification and selenium tolerance of Delftia acidovorans R3-25.</title>
        <authorList>
            <person name="Zhang S."/>
            <person name="Liu Y."/>
            <person name="Guo Y."/>
        </authorList>
    </citation>
    <scope>NUCLEOTIDE SEQUENCE</scope>
    <source>
        <strain evidence="14">R3-25</strain>
    </source>
</reference>
<feature type="transmembrane region" description="Helical" evidence="12">
    <location>
        <begin position="452"/>
        <end position="470"/>
    </location>
</feature>
<evidence type="ECO:0000256" key="3">
    <source>
        <dbReference type="ARBA" id="ARBA00007931"/>
    </source>
</evidence>
<keyword evidence="8" id="KW-0862">Zinc</keyword>
<evidence type="ECO:0000256" key="9">
    <source>
        <dbReference type="ARBA" id="ARBA00022989"/>
    </source>
</evidence>
<keyword evidence="9 12" id="KW-1133">Transmembrane helix</keyword>
<keyword evidence="7" id="KW-0378">Hydrolase</keyword>
<keyword evidence="11 12" id="KW-0472">Membrane</keyword>
<proteinExistence type="inferred from homology"/>
<evidence type="ECO:0000313" key="15">
    <source>
        <dbReference type="Proteomes" id="UP001287445"/>
    </source>
</evidence>
<comment type="caution">
    <text evidence="14">The sequence shown here is derived from an EMBL/GenBank/DDBJ whole genome shotgun (WGS) entry which is preliminary data.</text>
</comment>
<dbReference type="RefSeq" id="WP_319072197.1">
    <property type="nucleotide sequence ID" value="NZ_JAWWMZ010000002.1"/>
</dbReference>
<evidence type="ECO:0000256" key="5">
    <source>
        <dbReference type="ARBA" id="ARBA00022692"/>
    </source>
</evidence>
<dbReference type="Pfam" id="PF02163">
    <property type="entry name" value="Peptidase_M50"/>
    <property type="match status" value="1"/>
</dbReference>
<feature type="transmembrane region" description="Helical" evidence="12">
    <location>
        <begin position="286"/>
        <end position="315"/>
    </location>
</feature>
<accession>A0AAJ2QZ48</accession>
<evidence type="ECO:0000256" key="7">
    <source>
        <dbReference type="ARBA" id="ARBA00022801"/>
    </source>
</evidence>
<keyword evidence="10" id="KW-0482">Metalloprotease</keyword>
<dbReference type="AlphaFoldDB" id="A0AAJ2QZ48"/>
<gene>
    <name evidence="14" type="ORF">SGN30_05580</name>
</gene>
<evidence type="ECO:0000256" key="4">
    <source>
        <dbReference type="ARBA" id="ARBA00022670"/>
    </source>
</evidence>
<feature type="transmembrane region" description="Helical" evidence="12">
    <location>
        <begin position="427"/>
        <end position="446"/>
    </location>
</feature>
<dbReference type="InterPro" id="IPR008915">
    <property type="entry name" value="Peptidase_M50"/>
</dbReference>
<comment type="cofactor">
    <cofactor evidence="1">
        <name>Zn(2+)</name>
        <dbReference type="ChEBI" id="CHEBI:29105"/>
    </cofactor>
</comment>
<dbReference type="EMBL" id="JAWWMZ010000002">
    <property type="protein sequence ID" value="MDX4952886.1"/>
    <property type="molecule type" value="Genomic_DNA"/>
</dbReference>
<name>A0AAJ2QZ48_DELAC</name>
<evidence type="ECO:0000256" key="8">
    <source>
        <dbReference type="ARBA" id="ARBA00022833"/>
    </source>
</evidence>
<evidence type="ECO:0000313" key="14">
    <source>
        <dbReference type="EMBL" id="MDX4952886.1"/>
    </source>
</evidence>
<evidence type="ECO:0000259" key="13">
    <source>
        <dbReference type="Pfam" id="PF02163"/>
    </source>
</evidence>